<name>A0ABZ0S9L8_9GAMM</name>
<evidence type="ECO:0000256" key="5">
    <source>
        <dbReference type="ARBA" id="ARBA00023136"/>
    </source>
</evidence>
<reference evidence="7 8" key="1">
    <citation type="journal article" date="2023" name="Microorganisms">
        <title>Thiorhodovibrio frisius and Trv. litoralis spp. nov., Two Novel Members from a Clade of Fastidious Purple Sulfur Bacteria That Exhibit Unique Red-Shifted Light-Harvesting Capabilities.</title>
        <authorList>
            <person name="Methner A."/>
            <person name="Kuzyk S.B."/>
            <person name="Petersen J."/>
            <person name="Bauer S."/>
            <person name="Brinkmann H."/>
            <person name="Sichau K."/>
            <person name="Wanner G."/>
            <person name="Wolf J."/>
            <person name="Neumann-Schaal M."/>
            <person name="Henke P."/>
            <person name="Tank M."/>
            <person name="Sproer C."/>
            <person name="Bunk B."/>
            <person name="Overmann J."/>
        </authorList>
    </citation>
    <scope>NUCLEOTIDE SEQUENCE [LARGE SCALE GENOMIC DNA]</scope>
    <source>
        <strain evidence="7 8">DSM 6702</strain>
    </source>
</reference>
<gene>
    <name evidence="7" type="primary">tqsA_2</name>
    <name evidence="7" type="ORF">Thiowin_01977</name>
</gene>
<feature type="transmembrane region" description="Helical" evidence="6">
    <location>
        <begin position="144"/>
        <end position="163"/>
    </location>
</feature>
<dbReference type="EMBL" id="CP121472">
    <property type="protein sequence ID" value="WPL16993.1"/>
    <property type="molecule type" value="Genomic_DNA"/>
</dbReference>
<evidence type="ECO:0000256" key="6">
    <source>
        <dbReference type="SAM" id="Phobius"/>
    </source>
</evidence>
<comment type="subcellular location">
    <subcellularLocation>
        <location evidence="1">Membrane</location>
        <topology evidence="1">Multi-pass membrane protein</topology>
    </subcellularLocation>
</comment>
<sequence>MSITGQFSAPARGLIIAGAIALVISLMHLAAPILAPLLLAVFIAVIATPPLRWLRRKGVPKWAALGLIIFVLLDIGSLLALLTTGALEGFRDSFPSYQERFLMLSEQAGGWLERFGMEHSQEAIPDLLDPKKVMGVVRLMLSNASGVLATGLLVLLAVMFILLEAPSLQAKLRAAFKPSPEAEARIGQLFSRLNGYMSIKSLTSLATGALIWIWLAFVGVDFAPLWGILAFLLNFVPTVGSIIAGIPPVLLALVQLGPQGALLATLGFMVVNVGIGNFVEPRVMGRGLGISTLAVFVSLLFWGWLFGLVGMFLAVPLTAALIAALDASPHTRPLAIMLGPELKAGTDADADAETAEDTRAGSC</sequence>
<dbReference type="InterPro" id="IPR002549">
    <property type="entry name" value="AI-2E-like"/>
</dbReference>
<dbReference type="PANTHER" id="PTHR21716:SF64">
    <property type="entry name" value="AI-2 TRANSPORT PROTEIN TQSA"/>
    <property type="match status" value="1"/>
</dbReference>
<evidence type="ECO:0000256" key="4">
    <source>
        <dbReference type="ARBA" id="ARBA00022989"/>
    </source>
</evidence>
<dbReference type="PANTHER" id="PTHR21716">
    <property type="entry name" value="TRANSMEMBRANE PROTEIN"/>
    <property type="match status" value="1"/>
</dbReference>
<comment type="similarity">
    <text evidence="2">Belongs to the autoinducer-2 exporter (AI-2E) (TC 2.A.86) family.</text>
</comment>
<evidence type="ECO:0000256" key="1">
    <source>
        <dbReference type="ARBA" id="ARBA00004141"/>
    </source>
</evidence>
<accession>A0ABZ0S9L8</accession>
<evidence type="ECO:0000256" key="3">
    <source>
        <dbReference type="ARBA" id="ARBA00022692"/>
    </source>
</evidence>
<feature type="transmembrane region" description="Helical" evidence="6">
    <location>
        <begin position="63"/>
        <end position="87"/>
    </location>
</feature>
<feature type="transmembrane region" description="Helical" evidence="6">
    <location>
        <begin position="299"/>
        <end position="325"/>
    </location>
</feature>
<dbReference type="Proteomes" id="UP001432180">
    <property type="component" value="Chromosome"/>
</dbReference>
<organism evidence="7 8">
    <name type="scientific">Thiorhodovibrio winogradskyi</name>
    <dbReference type="NCBI Taxonomy" id="77007"/>
    <lineage>
        <taxon>Bacteria</taxon>
        <taxon>Pseudomonadati</taxon>
        <taxon>Pseudomonadota</taxon>
        <taxon>Gammaproteobacteria</taxon>
        <taxon>Chromatiales</taxon>
        <taxon>Chromatiaceae</taxon>
        <taxon>Thiorhodovibrio</taxon>
    </lineage>
</organism>
<dbReference type="Pfam" id="PF01594">
    <property type="entry name" value="AI-2E_transport"/>
    <property type="match status" value="1"/>
</dbReference>
<feature type="transmembrane region" description="Helical" evidence="6">
    <location>
        <begin position="202"/>
        <end position="220"/>
    </location>
</feature>
<dbReference type="RefSeq" id="WP_328987514.1">
    <property type="nucleotide sequence ID" value="NZ_CP121472.1"/>
</dbReference>
<evidence type="ECO:0000313" key="8">
    <source>
        <dbReference type="Proteomes" id="UP001432180"/>
    </source>
</evidence>
<protein>
    <submittedName>
        <fullName evidence="7">Transport of quorum-sensing signal protein</fullName>
    </submittedName>
</protein>
<evidence type="ECO:0000313" key="7">
    <source>
        <dbReference type="EMBL" id="WPL16993.1"/>
    </source>
</evidence>
<proteinExistence type="inferred from homology"/>
<feature type="transmembrane region" description="Helical" evidence="6">
    <location>
        <begin position="226"/>
        <end position="254"/>
    </location>
</feature>
<feature type="transmembrane region" description="Helical" evidence="6">
    <location>
        <begin position="33"/>
        <end position="51"/>
    </location>
</feature>
<keyword evidence="3 6" id="KW-0812">Transmembrane</keyword>
<keyword evidence="5 6" id="KW-0472">Membrane</keyword>
<feature type="transmembrane region" description="Helical" evidence="6">
    <location>
        <begin position="261"/>
        <end position="279"/>
    </location>
</feature>
<evidence type="ECO:0000256" key="2">
    <source>
        <dbReference type="ARBA" id="ARBA00009773"/>
    </source>
</evidence>
<keyword evidence="4 6" id="KW-1133">Transmembrane helix</keyword>
<keyword evidence="8" id="KW-1185">Reference proteome</keyword>